<keyword evidence="4 5" id="KW-0472">Membrane</keyword>
<dbReference type="Pfam" id="PF00335">
    <property type="entry name" value="Tetraspanin"/>
    <property type="match status" value="1"/>
</dbReference>
<feature type="transmembrane region" description="Helical" evidence="5">
    <location>
        <begin position="34"/>
        <end position="53"/>
    </location>
</feature>
<dbReference type="GO" id="GO:0016020">
    <property type="term" value="C:membrane"/>
    <property type="evidence" value="ECO:0007669"/>
    <property type="project" value="UniProtKB-SubCell"/>
</dbReference>
<organism evidence="6">
    <name type="scientific">Medioppia subpectinata</name>
    <dbReference type="NCBI Taxonomy" id="1979941"/>
    <lineage>
        <taxon>Eukaryota</taxon>
        <taxon>Metazoa</taxon>
        <taxon>Ecdysozoa</taxon>
        <taxon>Arthropoda</taxon>
        <taxon>Chelicerata</taxon>
        <taxon>Arachnida</taxon>
        <taxon>Acari</taxon>
        <taxon>Acariformes</taxon>
        <taxon>Sarcoptiformes</taxon>
        <taxon>Oribatida</taxon>
        <taxon>Brachypylina</taxon>
        <taxon>Oppioidea</taxon>
        <taxon>Oppiidae</taxon>
        <taxon>Medioppia</taxon>
    </lineage>
</organism>
<keyword evidence="3 5" id="KW-1133">Transmembrane helix</keyword>
<dbReference type="Proteomes" id="UP000759131">
    <property type="component" value="Unassembled WGS sequence"/>
</dbReference>
<name>A0A7R9LGP0_9ACAR</name>
<dbReference type="AlphaFoldDB" id="A0A7R9LGP0"/>
<keyword evidence="2 5" id="KW-0812">Transmembrane</keyword>
<dbReference type="OrthoDB" id="6500125at2759"/>
<dbReference type="EMBL" id="CAJPIZ010022893">
    <property type="protein sequence ID" value="CAG2118071.1"/>
    <property type="molecule type" value="Genomic_DNA"/>
</dbReference>
<sequence>MITLFSIFGLKCNERLLKILYEFNPDIKTIRKCFAINGFLIIINSLFGLTAIYRKRLSILIAFCFILIGLFVFTLFSIVVGTISYHNLANQSPSRAVDTFSGLMNEYDWKGINNSSGRLVDEFQLQFNCCGSLNGSHSWEPLRPTGVPIGAYPLSCCLNDVKYDLDNQWCDEQQVYQKVTVSYSQNFNRDYVGVAYSPYTKHWVGKQLPYWNSYTLQDIKDMLNVVNSRFRSIATYGMGVAAYNANNKWDETDSNCLVSRAAAQINRDKNQNALIVAQGINQIEDNSLQQKEINNAFSAAQDANGIHGKTVWGLTFTNEYFTNEATGNRILNMITSNKKRAHDMGLKVGTRIHVCGIIHNSGSMRDILANIVRESDFIMCKASIFRE</sequence>
<keyword evidence="7" id="KW-1185">Reference proteome</keyword>
<evidence type="ECO:0000256" key="1">
    <source>
        <dbReference type="ARBA" id="ARBA00004141"/>
    </source>
</evidence>
<reference evidence="6" key="1">
    <citation type="submission" date="2020-11" db="EMBL/GenBank/DDBJ databases">
        <authorList>
            <person name="Tran Van P."/>
        </authorList>
    </citation>
    <scope>NUCLEOTIDE SEQUENCE</scope>
</reference>
<comment type="subcellular location">
    <subcellularLocation>
        <location evidence="1">Membrane</location>
        <topology evidence="1">Multi-pass membrane protein</topology>
    </subcellularLocation>
</comment>
<dbReference type="InterPro" id="IPR008952">
    <property type="entry name" value="Tetraspanin_EC2_sf"/>
</dbReference>
<evidence type="ECO:0000256" key="5">
    <source>
        <dbReference type="SAM" id="Phobius"/>
    </source>
</evidence>
<dbReference type="Gene3D" id="1.10.1450.10">
    <property type="entry name" value="Tetraspanin"/>
    <property type="match status" value="1"/>
</dbReference>
<feature type="transmembrane region" description="Helical" evidence="5">
    <location>
        <begin position="60"/>
        <end position="85"/>
    </location>
</feature>
<dbReference type="SUPFAM" id="SSF48652">
    <property type="entry name" value="Tetraspanin"/>
    <property type="match status" value="1"/>
</dbReference>
<dbReference type="InterPro" id="IPR018499">
    <property type="entry name" value="Tetraspanin/Peripherin"/>
</dbReference>
<gene>
    <name evidence="6" type="ORF">OSB1V03_LOCUS18023</name>
</gene>
<evidence type="ECO:0000256" key="4">
    <source>
        <dbReference type="ARBA" id="ARBA00023136"/>
    </source>
</evidence>
<evidence type="ECO:0000256" key="3">
    <source>
        <dbReference type="ARBA" id="ARBA00022989"/>
    </source>
</evidence>
<evidence type="ECO:0000313" key="6">
    <source>
        <dbReference type="EMBL" id="CAD7640044.1"/>
    </source>
</evidence>
<proteinExistence type="predicted"/>
<evidence type="ECO:0008006" key="8">
    <source>
        <dbReference type="Google" id="ProtNLM"/>
    </source>
</evidence>
<evidence type="ECO:0000256" key="2">
    <source>
        <dbReference type="ARBA" id="ARBA00022692"/>
    </source>
</evidence>
<evidence type="ECO:0000313" key="7">
    <source>
        <dbReference type="Proteomes" id="UP000759131"/>
    </source>
</evidence>
<protein>
    <recommendedName>
        <fullName evidence="8">Tetraspanin</fullName>
    </recommendedName>
</protein>
<dbReference type="EMBL" id="OC877468">
    <property type="protein sequence ID" value="CAD7640044.1"/>
    <property type="molecule type" value="Genomic_DNA"/>
</dbReference>
<accession>A0A7R9LGP0</accession>